<accession>A0A0K8P4P2</accession>
<gene>
    <name evidence="2" type="ORF">ISF6_3583</name>
</gene>
<dbReference type="Proteomes" id="UP000037660">
    <property type="component" value="Unassembled WGS sequence"/>
</dbReference>
<dbReference type="PANTHER" id="PTHR39200:SF1">
    <property type="entry name" value="AUTO-TRANSPORTER ADHESIN HEAD GIN DOMAIN-CONTAINING PROTEIN-RELATED"/>
    <property type="match status" value="1"/>
</dbReference>
<evidence type="ECO:0000259" key="1">
    <source>
        <dbReference type="Pfam" id="PF10988"/>
    </source>
</evidence>
<keyword evidence="3" id="KW-1185">Reference proteome</keyword>
<proteinExistence type="predicted"/>
<reference evidence="2 3" key="2">
    <citation type="journal article" date="2016" name="Science">
        <title>A bacterium that degrades and assimilates poly(ethylene terephthalate).</title>
        <authorList>
            <person name="Yoshida S."/>
            <person name="Hiraga K."/>
            <person name="Takehana T."/>
            <person name="Taniguchi I."/>
            <person name="Yamaji H."/>
            <person name="Maeda Y."/>
            <person name="Toyohara K."/>
            <person name="Miyamoto K."/>
            <person name="Kimura Y."/>
            <person name="Oda K."/>
        </authorList>
    </citation>
    <scope>NUCLEOTIDE SEQUENCE [LARGE SCALE GENOMIC DNA]</scope>
    <source>
        <strain evidence="3">NBRC 110686 / TISTR 2288 / 201-F6</strain>
    </source>
</reference>
<reference evidence="3" key="1">
    <citation type="submission" date="2015-07" db="EMBL/GenBank/DDBJ databases">
        <title>Discovery of a poly(ethylene terephthalate assimilation.</title>
        <authorList>
            <person name="Yoshida S."/>
            <person name="Hiraga K."/>
            <person name="Takehana T."/>
            <person name="Taniguchi I."/>
            <person name="Yamaji H."/>
            <person name="Maeda Y."/>
            <person name="Toyohara K."/>
            <person name="Miyamoto K."/>
            <person name="Kimura Y."/>
            <person name="Oda K."/>
        </authorList>
    </citation>
    <scope>NUCLEOTIDE SEQUENCE [LARGE SCALE GENOMIC DNA]</scope>
    <source>
        <strain evidence="3">NBRC 110686 / TISTR 2288 / 201-F6</strain>
    </source>
</reference>
<sequence>MAAAADRPARGPAARPRAAPGRAAALAWLAGGLFAGGAAAQAPAGAFAPGEFDAVAISGVADVRFTQGPAEQVVVEGDEATRQSVTVELRGRTLQIRPSGSWRFWSGQRPQIAVTARQLTRVSISGAADWVAASPVEADRLTVSIAGSGNARFDQLQARQLNFNVSGAGDGRVAGRTDELSLSIAGRSAFDGEQLRAARARVSVSGIGNVKVWATESFGYSVAGVSTIDVWGSPPQVRRSVAGQAEVHDRGPKP</sequence>
<dbReference type="Pfam" id="PF10988">
    <property type="entry name" value="DUF2807"/>
    <property type="match status" value="1"/>
</dbReference>
<dbReference type="STRING" id="1547922.ISF6_3583"/>
<dbReference type="PANTHER" id="PTHR39200">
    <property type="entry name" value="HYPOTHETICAL EXPORTED PROTEIN"/>
    <property type="match status" value="1"/>
</dbReference>
<dbReference type="InterPro" id="IPR021255">
    <property type="entry name" value="DUF2807"/>
</dbReference>
<evidence type="ECO:0000313" key="3">
    <source>
        <dbReference type="Proteomes" id="UP000037660"/>
    </source>
</evidence>
<dbReference type="EMBL" id="BBYR01000052">
    <property type="protein sequence ID" value="GAP37638.1"/>
    <property type="molecule type" value="Genomic_DNA"/>
</dbReference>
<organism evidence="2 3">
    <name type="scientific">Piscinibacter sakaiensis</name>
    <name type="common">Ideonella sakaiensis</name>
    <dbReference type="NCBI Taxonomy" id="1547922"/>
    <lineage>
        <taxon>Bacteria</taxon>
        <taxon>Pseudomonadati</taxon>
        <taxon>Pseudomonadota</taxon>
        <taxon>Betaproteobacteria</taxon>
        <taxon>Burkholderiales</taxon>
        <taxon>Sphaerotilaceae</taxon>
        <taxon>Piscinibacter</taxon>
    </lineage>
</organism>
<protein>
    <recommendedName>
        <fullName evidence="1">Putative auto-transporter adhesin head GIN domain-containing protein</fullName>
    </recommendedName>
</protein>
<evidence type="ECO:0000313" key="2">
    <source>
        <dbReference type="EMBL" id="GAP37638.1"/>
    </source>
</evidence>
<dbReference type="AlphaFoldDB" id="A0A0K8P4P2"/>
<comment type="caution">
    <text evidence="2">The sequence shown here is derived from an EMBL/GenBank/DDBJ whole genome shotgun (WGS) entry which is preliminary data.</text>
</comment>
<dbReference type="Gene3D" id="2.160.20.120">
    <property type="match status" value="1"/>
</dbReference>
<feature type="domain" description="Putative auto-transporter adhesin head GIN" evidence="1">
    <location>
        <begin position="51"/>
        <end position="234"/>
    </location>
</feature>
<name>A0A0K8P4P2_PISS1</name>